<comment type="caution">
    <text evidence="1">The sequence shown here is derived from an EMBL/GenBank/DDBJ whole genome shotgun (WGS) entry which is preliminary data.</text>
</comment>
<evidence type="ECO:0000313" key="1">
    <source>
        <dbReference type="EMBL" id="KAI8568698.1"/>
    </source>
</evidence>
<keyword evidence="2" id="KW-1185">Reference proteome</keyword>
<proteinExistence type="predicted"/>
<name>A0ACC0PSI8_RHOML</name>
<sequence length="203" mass="22595">MANIDKVEQAKCECCGLEEECTQEYIKKTKDCYSGKWVCGLCSEAVKEALVREPKMAIEEALRNQREFCQEFHSSRLNPELSLTCAMRKIAKRSCENRNYNTSSTSKIARSTSCFPSNSIDLRIMAEIKSLNSTLNPNMLPPFSTLIPSHPQPTTPPASDDPPPPPTNDPPPPATTTTAGLSLARLNRRSMNKSLIYQNSKKP</sequence>
<accession>A0ACC0PSI8</accession>
<organism evidence="1 2">
    <name type="scientific">Rhododendron molle</name>
    <name type="common">Chinese azalea</name>
    <name type="synonym">Azalea mollis</name>
    <dbReference type="NCBI Taxonomy" id="49168"/>
    <lineage>
        <taxon>Eukaryota</taxon>
        <taxon>Viridiplantae</taxon>
        <taxon>Streptophyta</taxon>
        <taxon>Embryophyta</taxon>
        <taxon>Tracheophyta</taxon>
        <taxon>Spermatophyta</taxon>
        <taxon>Magnoliopsida</taxon>
        <taxon>eudicotyledons</taxon>
        <taxon>Gunneridae</taxon>
        <taxon>Pentapetalae</taxon>
        <taxon>asterids</taxon>
        <taxon>Ericales</taxon>
        <taxon>Ericaceae</taxon>
        <taxon>Ericoideae</taxon>
        <taxon>Rhodoreae</taxon>
        <taxon>Rhododendron</taxon>
    </lineage>
</organism>
<dbReference type="Proteomes" id="UP001062846">
    <property type="component" value="Chromosome 2"/>
</dbReference>
<dbReference type="EMBL" id="CM046389">
    <property type="protein sequence ID" value="KAI8568698.1"/>
    <property type="molecule type" value="Genomic_DNA"/>
</dbReference>
<reference evidence="1" key="1">
    <citation type="submission" date="2022-02" db="EMBL/GenBank/DDBJ databases">
        <title>Plant Genome Project.</title>
        <authorList>
            <person name="Zhang R.-G."/>
        </authorList>
    </citation>
    <scope>NUCLEOTIDE SEQUENCE</scope>
    <source>
        <strain evidence="1">AT1</strain>
    </source>
</reference>
<evidence type="ECO:0000313" key="2">
    <source>
        <dbReference type="Proteomes" id="UP001062846"/>
    </source>
</evidence>
<protein>
    <submittedName>
        <fullName evidence="1">Uncharacterized protein</fullName>
    </submittedName>
</protein>
<gene>
    <name evidence="1" type="ORF">RHMOL_Rhmol02G0220600</name>
</gene>